<name>A0A0U3MWW6_PHYSO</name>
<dbReference type="Pfam" id="PF20147">
    <property type="entry name" value="Crinkler"/>
    <property type="match status" value="1"/>
</dbReference>
<dbReference type="VEuPathDB" id="FungiDB:PHYSODRAFT_348355"/>
<dbReference type="InterPro" id="IPR010994">
    <property type="entry name" value="RuvA_2-like"/>
</dbReference>
<dbReference type="GO" id="GO:0005576">
    <property type="term" value="C:extracellular region"/>
    <property type="evidence" value="ECO:0007669"/>
    <property type="project" value="UniProtKB-SubCell"/>
</dbReference>
<evidence type="ECO:0000256" key="2">
    <source>
        <dbReference type="ARBA" id="ARBA00004613"/>
    </source>
</evidence>
<accession>A0A0U3MWW6</accession>
<dbReference type="Pfam" id="PF12836">
    <property type="entry name" value="HHH_3"/>
    <property type="match status" value="1"/>
</dbReference>
<dbReference type="SUPFAM" id="SSF47781">
    <property type="entry name" value="RuvA domain 2-like"/>
    <property type="match status" value="1"/>
</dbReference>
<dbReference type="CDD" id="cd17039">
    <property type="entry name" value="Ubl_ubiquitin_like"/>
    <property type="match status" value="1"/>
</dbReference>
<protein>
    <submittedName>
        <fullName evidence="5">CRN112c</fullName>
    </submittedName>
</protein>
<evidence type="ECO:0000256" key="1">
    <source>
        <dbReference type="ARBA" id="ARBA00004340"/>
    </source>
</evidence>
<keyword evidence="3" id="KW-0964">Secreted</keyword>
<evidence type="ECO:0000313" key="5">
    <source>
        <dbReference type="EMBL" id="ALV13261.1"/>
    </source>
</evidence>
<proteinExistence type="evidence at transcript level"/>
<evidence type="ECO:0000256" key="3">
    <source>
        <dbReference type="ARBA" id="ARBA00022525"/>
    </source>
</evidence>
<dbReference type="EMBL" id="KU051422">
    <property type="protein sequence ID" value="ALV13261.1"/>
    <property type="molecule type" value="mRNA"/>
</dbReference>
<dbReference type="InterPro" id="IPR045379">
    <property type="entry name" value="Crinkler_N"/>
</dbReference>
<dbReference type="GO" id="GO:0043657">
    <property type="term" value="C:host cell"/>
    <property type="evidence" value="ECO:0007669"/>
    <property type="project" value="UniProtKB-SubCell"/>
</dbReference>
<evidence type="ECO:0000259" key="4">
    <source>
        <dbReference type="Pfam" id="PF20147"/>
    </source>
</evidence>
<reference evidence="5" key="1">
    <citation type="journal article" date="2015" name="PLoS Pathog.">
        <title>An oomycete CRN effector reprograms expression of plant HSP genes by targeting their promoters.</title>
        <authorList>
            <person name="Song T."/>
            <person name="Ma Z."/>
            <person name="Shen D."/>
            <person name="Li Q."/>
            <person name="Li W."/>
            <person name="Su L."/>
            <person name="Ye T."/>
            <person name="Zhang M."/>
            <person name="Wang Y."/>
            <person name="Dou D."/>
        </authorList>
    </citation>
    <scope>NUCLEOTIDE SEQUENCE</scope>
    <source>
        <strain evidence="5">P6497</strain>
    </source>
</reference>
<dbReference type="AlphaFoldDB" id="A0A0U3MWW6"/>
<feature type="domain" description="Crinkler effector protein N-terminal" evidence="4">
    <location>
        <begin position="2"/>
        <end position="116"/>
    </location>
</feature>
<comment type="subcellular location">
    <subcellularLocation>
        <location evidence="1">Host cell</location>
    </subcellularLocation>
    <subcellularLocation>
        <location evidence="2">Secreted</location>
    </subcellularLocation>
</comment>
<organism evidence="5">
    <name type="scientific">Phytophthora sojae</name>
    <name type="common">Soybean stem and root rot agent</name>
    <name type="synonym">Phytophthora megasperma f. sp. glycines</name>
    <dbReference type="NCBI Taxonomy" id="67593"/>
    <lineage>
        <taxon>Eukaryota</taxon>
        <taxon>Sar</taxon>
        <taxon>Stramenopiles</taxon>
        <taxon>Oomycota</taxon>
        <taxon>Peronosporomycetes</taxon>
        <taxon>Peronosporales</taxon>
        <taxon>Peronosporaceae</taxon>
        <taxon>Phytophthora</taxon>
    </lineage>
</organism>
<sequence>MVKLYCAVVGVAGSAFSVRVDESDTVDDLKKSIKAKKPNDLKDIDADKLELYVAKRDGEWLTEADVKSGVTDITGLVRLEVVRAKLFSVGLSDEVVSEVDAQEEAAGRGPVNVLVVVPMKKRRVDAGVDEERRFFDTRDFPPLLAPPQRGATVESPEAQWEKLLDSLEWKKPRRLCASSGQDWPYQGESELAGHLVEPLALHYTAWYLQNEDKQNHAINLVLSGPGTGKSRMLDQMKGLMCAAAALSNNRKLKERMENAFVFSVTFENGTSATGSLLDRDNPEFDISYRMLYQLSKDKKAWPVFVDKLRMMCSSLPLRIQIVIDILAKLKGIDDVKKMTVILCVDGLQKLVNDGTKSCDFYRVLASVCSFLNSSRAFAVCVCSATVQSPVDLALSDSPQKRVFLVPPPLRGHEVLPTKTRIEKQLVDDMGGHGRALETLQLFLSHYTKDQLEEMDPTWMFEKVCDALRLQYGDIFASPFFQDPYNCREVLAAILSRRRYKLFDRIGRTDMTVDCLRSFGLFRWGAEGHLECAFILLVLLMQKLPKKLGEVDNFDDHLTRTVLVWQRFEQFVAFYRRVKSIAYCETPVALSGFHAGARFGAIQDIIITEPTSRTVVEALRQEDTKSSSDDSTCFTNRDGGVKISDMDTIVINGASASAGDLFMRVQLKVGRQNVQCNEVIQCKLLQTKQKIDEDAYAKERAKAANESSDVFLLVTPAQATEFDLPPRCGLVSANDFGRYFGPFTSRAYRSFLEPPNINTASFHELRRLEGVGDATAAKIIAERTIRRFSNLEDALNRLVPSKKGKTAMILSRMHYDDDEADL</sequence>
<dbReference type="Gene3D" id="1.10.150.320">
    <property type="entry name" value="Photosystem II 12 kDa extrinsic protein"/>
    <property type="match status" value="1"/>
</dbReference>